<reference evidence="2 3" key="1">
    <citation type="submission" date="2021-06" db="EMBL/GenBank/DDBJ databases">
        <title>Caerostris darwini draft genome.</title>
        <authorList>
            <person name="Kono N."/>
            <person name="Arakawa K."/>
        </authorList>
    </citation>
    <scope>NUCLEOTIDE SEQUENCE [LARGE SCALE GENOMIC DNA]</scope>
</reference>
<evidence type="ECO:0000256" key="1">
    <source>
        <dbReference type="SAM" id="MobiDB-lite"/>
    </source>
</evidence>
<feature type="region of interest" description="Disordered" evidence="1">
    <location>
        <begin position="91"/>
        <end position="122"/>
    </location>
</feature>
<dbReference type="Proteomes" id="UP001054837">
    <property type="component" value="Unassembled WGS sequence"/>
</dbReference>
<evidence type="ECO:0000313" key="2">
    <source>
        <dbReference type="EMBL" id="GIX90526.1"/>
    </source>
</evidence>
<keyword evidence="3" id="KW-1185">Reference proteome</keyword>
<proteinExistence type="predicted"/>
<comment type="caution">
    <text evidence="2">The sequence shown here is derived from an EMBL/GenBank/DDBJ whole genome shotgun (WGS) entry which is preliminary data.</text>
</comment>
<dbReference type="EMBL" id="BPLQ01002250">
    <property type="protein sequence ID" value="GIX90526.1"/>
    <property type="molecule type" value="Genomic_DNA"/>
</dbReference>
<name>A0AAV4P0I6_9ARAC</name>
<evidence type="ECO:0000313" key="3">
    <source>
        <dbReference type="Proteomes" id="UP001054837"/>
    </source>
</evidence>
<sequence>MCLRTIIFQFKVNSSHKTASVGTYRFRYNNQSSHHAFSSTLLAKDRFLKHENYLHIKAILLTQYLTFHLEDHNRNFASSVVWDAVTSRVNGSQRGLSVGKSRRLDKDLKHHPPQSRLSDLPT</sequence>
<organism evidence="2 3">
    <name type="scientific">Caerostris darwini</name>
    <dbReference type="NCBI Taxonomy" id="1538125"/>
    <lineage>
        <taxon>Eukaryota</taxon>
        <taxon>Metazoa</taxon>
        <taxon>Ecdysozoa</taxon>
        <taxon>Arthropoda</taxon>
        <taxon>Chelicerata</taxon>
        <taxon>Arachnida</taxon>
        <taxon>Araneae</taxon>
        <taxon>Araneomorphae</taxon>
        <taxon>Entelegynae</taxon>
        <taxon>Araneoidea</taxon>
        <taxon>Araneidae</taxon>
        <taxon>Caerostris</taxon>
    </lineage>
</organism>
<protein>
    <submittedName>
        <fullName evidence="2">Uncharacterized protein</fullName>
    </submittedName>
</protein>
<dbReference type="AlphaFoldDB" id="A0AAV4P0I6"/>
<accession>A0AAV4P0I6</accession>
<gene>
    <name evidence="2" type="ORF">CDAR_74881</name>
</gene>